<dbReference type="PROSITE" id="PS00330">
    <property type="entry name" value="HEMOLYSIN_CALCIUM"/>
    <property type="match status" value="3"/>
</dbReference>
<keyword evidence="4" id="KW-0732">Signal</keyword>
<evidence type="ECO:0000256" key="1">
    <source>
        <dbReference type="ARBA" id="ARBA00004613"/>
    </source>
</evidence>
<dbReference type="InterPro" id="IPR050557">
    <property type="entry name" value="RTX_toxin/Mannuronan_C5-epim"/>
</dbReference>
<evidence type="ECO:0000256" key="4">
    <source>
        <dbReference type="SAM" id="SignalP"/>
    </source>
</evidence>
<keyword evidence="2" id="KW-0964">Secreted</keyword>
<reference evidence="5 6" key="1">
    <citation type="journal article" date="2023" name="Nat. Commun.">
        <title>Origin of minicircular mitochondrial genomes in red algae.</title>
        <authorList>
            <person name="Lee Y."/>
            <person name="Cho C.H."/>
            <person name="Lee Y.M."/>
            <person name="Park S.I."/>
            <person name="Yang J.H."/>
            <person name="West J.A."/>
            <person name="Bhattacharya D."/>
            <person name="Yoon H.S."/>
        </authorList>
    </citation>
    <scope>NUCLEOTIDE SEQUENCE [LARGE SCALE GENOMIC DNA]</scope>
    <source>
        <strain evidence="5 6">CCMP1338</strain>
        <tissue evidence="5">Whole cell</tissue>
    </source>
</reference>
<dbReference type="Gene3D" id="2.150.10.10">
    <property type="entry name" value="Serralysin-like metalloprotease, C-terminal"/>
    <property type="match status" value="3"/>
</dbReference>
<proteinExistence type="predicted"/>
<evidence type="ECO:0000256" key="2">
    <source>
        <dbReference type="ARBA" id="ARBA00022525"/>
    </source>
</evidence>
<dbReference type="InterPro" id="IPR001343">
    <property type="entry name" value="Hemolysn_Ca-bd"/>
</dbReference>
<keyword evidence="6" id="KW-1185">Reference proteome</keyword>
<dbReference type="GO" id="GO:0005576">
    <property type="term" value="C:extracellular region"/>
    <property type="evidence" value="ECO:0007669"/>
    <property type="project" value="UniProtKB-SubCell"/>
</dbReference>
<sequence length="460" mass="50468">MAMMVVGLLVLGLCLGSGVGSESTVNELAEGRQAVRRCKADYSDFDRIVDIPGLSIVPSFLGDADRTLGQILVRSMFNEDFNKLKFEIRIRERFAVKRVQTYAFRKPCDQVRDQDYSHVAKEIYYGSGKQNVKSYFNLDTLPSKGGLSCCRLCFYFQALFYDSDGKRVRITEESIRTENGYVCKVGGRDRIYCDLPDICVNIVHGTRGDDVIHGTEGRDYIYGLDGNDKIYGKGGDDAIHGDDGDDMIFGGEGDDVIHGGYNDDMIFGGEGDDRLDAGYGYDRLYGEGGVDYLRGGMGNDYLKDESDDGPEGEFDNIFVSNYGADIFIGGAGDDSMYSRRGNHVMRGYGGDDRMFILYGGGSFYGGDGDDVIIGGLEYDIIEGGAGNDRLEGGASRDHIHGGPGDDELHGNRKGRINDGDGDYLYGEEGDDYLTGEKNRDLLDGGSGNNKYLTEDGMYYG</sequence>
<feature type="region of interest" description="Disordered" evidence="3">
    <location>
        <begin position="389"/>
        <end position="421"/>
    </location>
</feature>
<dbReference type="PANTHER" id="PTHR38340:SF1">
    <property type="entry name" value="S-LAYER PROTEIN"/>
    <property type="match status" value="1"/>
</dbReference>
<dbReference type="PRINTS" id="PR00313">
    <property type="entry name" value="CABNDNGRPT"/>
</dbReference>
<dbReference type="AlphaFoldDB" id="A0AAV8UUI1"/>
<comment type="subcellular location">
    <subcellularLocation>
        <location evidence="1">Secreted</location>
    </subcellularLocation>
</comment>
<protein>
    <submittedName>
        <fullName evidence="5">Uncharacterized protein</fullName>
    </submittedName>
</protein>
<dbReference type="EMBL" id="JAMWBK010000005">
    <property type="protein sequence ID" value="KAJ8904747.1"/>
    <property type="molecule type" value="Genomic_DNA"/>
</dbReference>
<dbReference type="InterPro" id="IPR011049">
    <property type="entry name" value="Serralysin-like_metalloprot_C"/>
</dbReference>
<accession>A0AAV8UUI1</accession>
<evidence type="ECO:0000313" key="6">
    <source>
        <dbReference type="Proteomes" id="UP001157974"/>
    </source>
</evidence>
<dbReference type="InterPro" id="IPR018511">
    <property type="entry name" value="Hemolysin-typ_Ca-bd_CS"/>
</dbReference>
<evidence type="ECO:0000313" key="5">
    <source>
        <dbReference type="EMBL" id="KAJ8904747.1"/>
    </source>
</evidence>
<name>A0AAV8UUI1_9RHOD</name>
<evidence type="ECO:0000256" key="3">
    <source>
        <dbReference type="SAM" id="MobiDB-lite"/>
    </source>
</evidence>
<feature type="compositionally biased region" description="Basic and acidic residues" evidence="3">
    <location>
        <begin position="406"/>
        <end position="418"/>
    </location>
</feature>
<feature type="compositionally biased region" description="Basic and acidic residues" evidence="3">
    <location>
        <begin position="389"/>
        <end position="400"/>
    </location>
</feature>
<dbReference type="GO" id="GO:0005509">
    <property type="term" value="F:calcium ion binding"/>
    <property type="evidence" value="ECO:0007669"/>
    <property type="project" value="InterPro"/>
</dbReference>
<gene>
    <name evidence="5" type="ORF">NDN08_001263</name>
</gene>
<dbReference type="PANTHER" id="PTHR38340">
    <property type="entry name" value="S-LAYER PROTEIN"/>
    <property type="match status" value="1"/>
</dbReference>
<organism evidence="5 6">
    <name type="scientific">Rhodosorus marinus</name>
    <dbReference type="NCBI Taxonomy" id="101924"/>
    <lineage>
        <taxon>Eukaryota</taxon>
        <taxon>Rhodophyta</taxon>
        <taxon>Stylonematophyceae</taxon>
        <taxon>Stylonematales</taxon>
        <taxon>Stylonemataceae</taxon>
        <taxon>Rhodosorus</taxon>
    </lineage>
</organism>
<comment type="caution">
    <text evidence="5">The sequence shown here is derived from an EMBL/GenBank/DDBJ whole genome shotgun (WGS) entry which is preliminary data.</text>
</comment>
<feature type="chain" id="PRO_5043619868" evidence="4">
    <location>
        <begin position="21"/>
        <end position="460"/>
    </location>
</feature>
<feature type="signal peptide" evidence="4">
    <location>
        <begin position="1"/>
        <end position="20"/>
    </location>
</feature>
<dbReference type="SUPFAM" id="SSF51120">
    <property type="entry name" value="beta-Roll"/>
    <property type="match status" value="3"/>
</dbReference>
<dbReference type="Proteomes" id="UP001157974">
    <property type="component" value="Unassembled WGS sequence"/>
</dbReference>
<dbReference type="Pfam" id="PF00353">
    <property type="entry name" value="HemolysinCabind"/>
    <property type="match status" value="5"/>
</dbReference>